<feature type="region of interest" description="Disordered" evidence="1">
    <location>
        <begin position="1"/>
        <end position="126"/>
    </location>
</feature>
<name>A0AAV7NU59_PLEWA</name>
<proteinExistence type="predicted"/>
<evidence type="ECO:0000313" key="2">
    <source>
        <dbReference type="EMBL" id="KAJ1119446.1"/>
    </source>
</evidence>
<accession>A0AAV7NU59</accession>
<gene>
    <name evidence="2" type="ORF">NDU88_007632</name>
</gene>
<protein>
    <submittedName>
        <fullName evidence="2">Uncharacterized protein</fullName>
    </submittedName>
</protein>
<comment type="caution">
    <text evidence="2">The sequence shown here is derived from an EMBL/GenBank/DDBJ whole genome shotgun (WGS) entry which is preliminary data.</text>
</comment>
<evidence type="ECO:0000313" key="3">
    <source>
        <dbReference type="Proteomes" id="UP001066276"/>
    </source>
</evidence>
<evidence type="ECO:0000256" key="1">
    <source>
        <dbReference type="SAM" id="MobiDB-lite"/>
    </source>
</evidence>
<organism evidence="2 3">
    <name type="scientific">Pleurodeles waltl</name>
    <name type="common">Iberian ribbed newt</name>
    <dbReference type="NCBI Taxonomy" id="8319"/>
    <lineage>
        <taxon>Eukaryota</taxon>
        <taxon>Metazoa</taxon>
        <taxon>Chordata</taxon>
        <taxon>Craniata</taxon>
        <taxon>Vertebrata</taxon>
        <taxon>Euteleostomi</taxon>
        <taxon>Amphibia</taxon>
        <taxon>Batrachia</taxon>
        <taxon>Caudata</taxon>
        <taxon>Salamandroidea</taxon>
        <taxon>Salamandridae</taxon>
        <taxon>Pleurodelinae</taxon>
        <taxon>Pleurodeles</taxon>
    </lineage>
</organism>
<reference evidence="2" key="1">
    <citation type="journal article" date="2022" name="bioRxiv">
        <title>Sequencing and chromosome-scale assembly of the giantPleurodeles waltlgenome.</title>
        <authorList>
            <person name="Brown T."/>
            <person name="Elewa A."/>
            <person name="Iarovenko S."/>
            <person name="Subramanian E."/>
            <person name="Araus A.J."/>
            <person name="Petzold A."/>
            <person name="Susuki M."/>
            <person name="Suzuki K.-i.T."/>
            <person name="Hayashi T."/>
            <person name="Toyoda A."/>
            <person name="Oliveira C."/>
            <person name="Osipova E."/>
            <person name="Leigh N.D."/>
            <person name="Simon A."/>
            <person name="Yun M.H."/>
        </authorList>
    </citation>
    <scope>NUCLEOTIDE SEQUENCE</scope>
    <source>
        <strain evidence="2">20211129_DDA</strain>
        <tissue evidence="2">Liver</tissue>
    </source>
</reference>
<keyword evidence="3" id="KW-1185">Reference proteome</keyword>
<dbReference type="EMBL" id="JANPWB010000012">
    <property type="protein sequence ID" value="KAJ1119446.1"/>
    <property type="molecule type" value="Genomic_DNA"/>
</dbReference>
<dbReference type="AlphaFoldDB" id="A0AAV7NU59"/>
<dbReference type="Proteomes" id="UP001066276">
    <property type="component" value="Chromosome 8"/>
</dbReference>
<sequence>MALAGAHLQGYSTGEPAPAGPDSKWAAPPQEGPGQRRFFRLSFPGLRSALAPPEKSAASHRSGSKRIQAPAPGQRVSGAAHPERTGPDTVFRQLRIRSFGRRCNPPAAPQAAYAPHKRGARATQTG</sequence>